<dbReference type="PROSITE" id="PS51257">
    <property type="entry name" value="PROKAR_LIPOPROTEIN"/>
    <property type="match status" value="1"/>
</dbReference>
<organism evidence="8 9">
    <name type="scientific">Rhizobium daejeonense</name>
    <dbReference type="NCBI Taxonomy" id="240521"/>
    <lineage>
        <taxon>Bacteria</taxon>
        <taxon>Pseudomonadati</taxon>
        <taxon>Pseudomonadota</taxon>
        <taxon>Alphaproteobacteria</taxon>
        <taxon>Hyphomicrobiales</taxon>
        <taxon>Rhizobiaceae</taxon>
        <taxon>Rhizobium/Agrobacterium group</taxon>
        <taxon>Rhizobium</taxon>
    </lineage>
</organism>
<keyword evidence="9" id="KW-1185">Reference proteome</keyword>
<comment type="subcellular location">
    <subcellularLocation>
        <location evidence="1">Membrane</location>
        <topology evidence="1">Multi-pass membrane protein</topology>
    </subcellularLocation>
</comment>
<name>A0A6M1RW16_9HYPH</name>
<feature type="domain" description="EamA" evidence="7">
    <location>
        <begin position="14"/>
        <end position="144"/>
    </location>
</feature>
<evidence type="ECO:0000313" key="9">
    <source>
        <dbReference type="Proteomes" id="UP000477849"/>
    </source>
</evidence>
<sequence length="293" mass="30303">MTGPVARKRSTGLAVALAATGACLSAADAVLVRSLNGEVHPFVIGFFRATFGALAILPIVVRDPRILASVYPLRQHAVRAGLKLLALVAFFAAFAKGPLTDVTAVAFTSPIFVLIGAALAFGEKLGPMRIAALLFGFAGAMLVVSPVGSGLTLAIGFAFAGALLQALIQLMLKSMSSGDRTDTLVCLNLLLTVPMAAVLAVLVWTTPTWHQFGLLALQGVLGAICMSAMTHAFSLADASVVAPVDFARLPMVAVFAYALFGEVAGAATWIGGVTICFAVLLAARPLRRTTKLP</sequence>
<dbReference type="EMBL" id="JAAKZH010000006">
    <property type="protein sequence ID" value="NGO65672.1"/>
    <property type="molecule type" value="Genomic_DNA"/>
</dbReference>
<proteinExistence type="inferred from homology"/>
<dbReference type="SUPFAM" id="SSF103481">
    <property type="entry name" value="Multidrug resistance efflux transporter EmrE"/>
    <property type="match status" value="2"/>
</dbReference>
<evidence type="ECO:0000259" key="7">
    <source>
        <dbReference type="Pfam" id="PF00892"/>
    </source>
</evidence>
<evidence type="ECO:0000256" key="5">
    <source>
        <dbReference type="ARBA" id="ARBA00023136"/>
    </source>
</evidence>
<reference evidence="8 9" key="1">
    <citation type="submission" date="2020-02" db="EMBL/GenBank/DDBJ databases">
        <title>Genome sequence of the type strain CCBAU10050 of Rhizobium daejeonense.</title>
        <authorList>
            <person name="Gao J."/>
            <person name="Sun J."/>
        </authorList>
    </citation>
    <scope>NUCLEOTIDE SEQUENCE [LARGE SCALE GENOMIC DNA]</scope>
    <source>
        <strain evidence="8 9">CCBAU10050</strain>
    </source>
</reference>
<protein>
    <submittedName>
        <fullName evidence="8">DMT family transporter</fullName>
    </submittedName>
</protein>
<dbReference type="GO" id="GO:0016020">
    <property type="term" value="C:membrane"/>
    <property type="evidence" value="ECO:0007669"/>
    <property type="project" value="UniProtKB-SubCell"/>
</dbReference>
<evidence type="ECO:0000256" key="3">
    <source>
        <dbReference type="ARBA" id="ARBA00022692"/>
    </source>
</evidence>
<comment type="similarity">
    <text evidence="2">Belongs to the drug/metabolite transporter (DMT) superfamily. 10 TMS drug/metabolite exporter (DME) (TC 2.A.7.3) family.</text>
</comment>
<feature type="transmembrane region" description="Helical" evidence="6">
    <location>
        <begin position="39"/>
        <end position="60"/>
    </location>
</feature>
<feature type="transmembrane region" description="Helical" evidence="6">
    <location>
        <begin position="212"/>
        <end position="233"/>
    </location>
</feature>
<accession>A0A6M1RW16</accession>
<comment type="caution">
    <text evidence="8">The sequence shown here is derived from an EMBL/GenBank/DDBJ whole genome shotgun (WGS) entry which is preliminary data.</text>
</comment>
<dbReference type="RefSeq" id="WP_163898797.1">
    <property type="nucleotide sequence ID" value="NZ_CP048426.1"/>
</dbReference>
<dbReference type="PANTHER" id="PTHR22911">
    <property type="entry name" value="ACYL-MALONYL CONDENSING ENZYME-RELATED"/>
    <property type="match status" value="1"/>
</dbReference>
<dbReference type="InterPro" id="IPR037185">
    <property type="entry name" value="EmrE-like"/>
</dbReference>
<keyword evidence="3 6" id="KW-0812">Transmembrane</keyword>
<gene>
    <name evidence="8" type="ORF">G6N76_18540</name>
</gene>
<dbReference type="AlphaFoldDB" id="A0A6M1RW16"/>
<feature type="transmembrane region" description="Helical" evidence="6">
    <location>
        <begin position="266"/>
        <end position="283"/>
    </location>
</feature>
<evidence type="ECO:0000256" key="1">
    <source>
        <dbReference type="ARBA" id="ARBA00004141"/>
    </source>
</evidence>
<keyword evidence="4 6" id="KW-1133">Transmembrane helix</keyword>
<feature type="transmembrane region" description="Helical" evidence="6">
    <location>
        <begin position="102"/>
        <end position="121"/>
    </location>
</feature>
<evidence type="ECO:0000256" key="4">
    <source>
        <dbReference type="ARBA" id="ARBA00022989"/>
    </source>
</evidence>
<feature type="transmembrane region" description="Helical" evidence="6">
    <location>
        <begin position="80"/>
        <end position="96"/>
    </location>
</feature>
<feature type="transmembrane region" description="Helical" evidence="6">
    <location>
        <begin position="128"/>
        <end position="147"/>
    </location>
</feature>
<dbReference type="Pfam" id="PF00892">
    <property type="entry name" value="EamA"/>
    <property type="match status" value="1"/>
</dbReference>
<feature type="transmembrane region" description="Helical" evidence="6">
    <location>
        <begin position="184"/>
        <end position="206"/>
    </location>
</feature>
<evidence type="ECO:0000256" key="6">
    <source>
        <dbReference type="SAM" id="Phobius"/>
    </source>
</evidence>
<dbReference type="Proteomes" id="UP000477849">
    <property type="component" value="Unassembled WGS sequence"/>
</dbReference>
<evidence type="ECO:0000313" key="8">
    <source>
        <dbReference type="EMBL" id="NGO65672.1"/>
    </source>
</evidence>
<keyword evidence="5 6" id="KW-0472">Membrane</keyword>
<evidence type="ECO:0000256" key="2">
    <source>
        <dbReference type="ARBA" id="ARBA00009853"/>
    </source>
</evidence>
<dbReference type="InterPro" id="IPR000620">
    <property type="entry name" value="EamA_dom"/>
</dbReference>
<dbReference type="PANTHER" id="PTHR22911:SF6">
    <property type="entry name" value="SOLUTE CARRIER FAMILY 35 MEMBER G1"/>
    <property type="match status" value="1"/>
</dbReference>